<comment type="caution">
    <text evidence="1">The sequence shown here is derived from an EMBL/GenBank/DDBJ whole genome shotgun (WGS) entry which is preliminary data.</text>
</comment>
<dbReference type="OrthoDB" id="9180922at2"/>
<proteinExistence type="predicted"/>
<keyword evidence="2" id="KW-1185">Reference proteome</keyword>
<organism evidence="1 2">
    <name type="scientific">Parasulfuritortus cantonensis</name>
    <dbReference type="NCBI Taxonomy" id="2528202"/>
    <lineage>
        <taxon>Bacteria</taxon>
        <taxon>Pseudomonadati</taxon>
        <taxon>Pseudomonadota</taxon>
        <taxon>Betaproteobacteria</taxon>
        <taxon>Nitrosomonadales</taxon>
        <taxon>Thiobacillaceae</taxon>
        <taxon>Parasulfuritortus</taxon>
    </lineage>
</organism>
<reference evidence="1 2" key="1">
    <citation type="submission" date="2019-03" db="EMBL/GenBank/DDBJ databases">
        <title>Genome sequence of Thiobacillaceae bacterium LSR1, a sulfur-oxidizing bacterium isolated from freshwater sediment.</title>
        <authorList>
            <person name="Li S."/>
        </authorList>
    </citation>
    <scope>NUCLEOTIDE SEQUENCE [LARGE SCALE GENOMIC DNA]</scope>
    <source>
        <strain evidence="1 2">LSR1</strain>
    </source>
</reference>
<dbReference type="EMBL" id="SJZB01000012">
    <property type="protein sequence ID" value="TCJ18179.1"/>
    <property type="molecule type" value="Genomic_DNA"/>
</dbReference>
<gene>
    <name evidence="1" type="ORF">EZJ19_02785</name>
</gene>
<dbReference type="Proteomes" id="UP000295443">
    <property type="component" value="Unassembled WGS sequence"/>
</dbReference>
<evidence type="ECO:0000313" key="1">
    <source>
        <dbReference type="EMBL" id="TCJ18179.1"/>
    </source>
</evidence>
<accession>A0A4R1BLE7</accession>
<dbReference type="RefSeq" id="WP_131444777.1">
    <property type="nucleotide sequence ID" value="NZ_SJZB01000012.1"/>
</dbReference>
<protein>
    <submittedName>
        <fullName evidence="1">Uncharacterized protein</fullName>
    </submittedName>
</protein>
<name>A0A4R1BLE7_9PROT</name>
<dbReference type="AlphaFoldDB" id="A0A4R1BLE7"/>
<evidence type="ECO:0000313" key="2">
    <source>
        <dbReference type="Proteomes" id="UP000295443"/>
    </source>
</evidence>
<sequence length="162" mass="17875">MDTLIACVSLLVSIIALAISVRFWQQSFRPIVTAAVKTHSGGSEAIHYSLVLMNSGAIPAKNVVLRANQRSLHGALGDEATEENRRRWLACFSDRAAVAVLQNGDRASCSFGVTKRNNAGFWKYKSVIKISIEYEGWFGRKYSEPQELLIADSDSFTGFSWG</sequence>